<reference evidence="3" key="2">
    <citation type="submission" date="2025-08" db="UniProtKB">
        <authorList>
            <consortium name="RefSeq"/>
        </authorList>
    </citation>
    <scope>IDENTIFICATION</scope>
    <source>
        <tissue evidence="3">Leaf</tissue>
    </source>
</reference>
<dbReference type="GO" id="GO:0009102">
    <property type="term" value="P:biotin biosynthetic process"/>
    <property type="evidence" value="ECO:0007669"/>
    <property type="project" value="InterPro"/>
</dbReference>
<name>A0A9W3DL02_RAPSA</name>
<sequence length="135" mass="15160">MYKGQNRDKEKMILSSTMNNTILSSIKVAPQNDILVKHPSLKLDLLRFIRVCIKTGGCSEDCSYCPQSSRYDTGVKAQRLMSKDAVIVAAKKREVCCTLGIIEKQQALELKKAGLTAYNHNLDTSRDYYPNVITN</sequence>
<dbReference type="KEGG" id="rsz:108851056"/>
<dbReference type="InterPro" id="IPR058240">
    <property type="entry name" value="rSAM_sf"/>
</dbReference>
<dbReference type="GO" id="GO:0004076">
    <property type="term" value="F:biotin synthase activity"/>
    <property type="evidence" value="ECO:0007669"/>
    <property type="project" value="InterPro"/>
</dbReference>
<dbReference type="PANTHER" id="PTHR22976">
    <property type="entry name" value="BIOTIN SYNTHASE"/>
    <property type="match status" value="1"/>
</dbReference>
<evidence type="ECO:0000313" key="3">
    <source>
        <dbReference type="RefSeq" id="XP_056864296.1"/>
    </source>
</evidence>
<dbReference type="OrthoDB" id="2414104at2759"/>
<dbReference type="PANTHER" id="PTHR22976:SF2">
    <property type="entry name" value="BIOTIN SYNTHASE, MITOCHONDRIAL"/>
    <property type="match status" value="1"/>
</dbReference>
<dbReference type="Gene3D" id="3.20.20.70">
    <property type="entry name" value="Aldolase class I"/>
    <property type="match status" value="2"/>
</dbReference>
<dbReference type="GO" id="GO:0051537">
    <property type="term" value="F:2 iron, 2 sulfur cluster binding"/>
    <property type="evidence" value="ECO:0007669"/>
    <property type="project" value="TreeGrafter"/>
</dbReference>
<dbReference type="SUPFAM" id="SSF102114">
    <property type="entry name" value="Radical SAM enzymes"/>
    <property type="match status" value="1"/>
</dbReference>
<accession>A0A9W3DL02</accession>
<keyword evidence="1" id="KW-0479">Metal-binding</keyword>
<dbReference type="AlphaFoldDB" id="A0A9W3DL02"/>
<protein>
    <submittedName>
        <fullName evidence="3">Biotin synthase, mitochondrial-like</fullName>
    </submittedName>
</protein>
<keyword evidence="1" id="KW-0408">Iron</keyword>
<dbReference type="GO" id="GO:0051539">
    <property type="term" value="F:4 iron, 4 sulfur cluster binding"/>
    <property type="evidence" value="ECO:0007669"/>
    <property type="project" value="UniProtKB-KW"/>
</dbReference>
<dbReference type="GO" id="GO:0005739">
    <property type="term" value="C:mitochondrion"/>
    <property type="evidence" value="ECO:0007669"/>
    <property type="project" value="TreeGrafter"/>
</dbReference>
<dbReference type="Proteomes" id="UP000504610">
    <property type="component" value="Chromosome 4"/>
</dbReference>
<gene>
    <name evidence="3" type="primary">LOC108851056</name>
</gene>
<keyword evidence="1" id="KW-0004">4Fe-4S</keyword>
<keyword evidence="1" id="KW-0411">Iron-sulfur</keyword>
<evidence type="ECO:0000256" key="1">
    <source>
        <dbReference type="ARBA" id="ARBA00022485"/>
    </source>
</evidence>
<dbReference type="RefSeq" id="XP_056864296.1">
    <property type="nucleotide sequence ID" value="XM_057008316.1"/>
</dbReference>
<keyword evidence="2" id="KW-1185">Reference proteome</keyword>
<organism evidence="2 3">
    <name type="scientific">Raphanus sativus</name>
    <name type="common">Radish</name>
    <name type="synonym">Raphanus raphanistrum var. sativus</name>
    <dbReference type="NCBI Taxonomy" id="3726"/>
    <lineage>
        <taxon>Eukaryota</taxon>
        <taxon>Viridiplantae</taxon>
        <taxon>Streptophyta</taxon>
        <taxon>Embryophyta</taxon>
        <taxon>Tracheophyta</taxon>
        <taxon>Spermatophyta</taxon>
        <taxon>Magnoliopsida</taxon>
        <taxon>eudicotyledons</taxon>
        <taxon>Gunneridae</taxon>
        <taxon>Pentapetalae</taxon>
        <taxon>rosids</taxon>
        <taxon>malvids</taxon>
        <taxon>Brassicales</taxon>
        <taxon>Brassicaceae</taxon>
        <taxon>Brassiceae</taxon>
        <taxon>Raphanus</taxon>
    </lineage>
</organism>
<proteinExistence type="predicted"/>
<evidence type="ECO:0000313" key="2">
    <source>
        <dbReference type="Proteomes" id="UP000504610"/>
    </source>
</evidence>
<dbReference type="InterPro" id="IPR002684">
    <property type="entry name" value="Biotin_synth/BioAB"/>
</dbReference>
<dbReference type="GeneID" id="108851056"/>
<reference evidence="2" key="1">
    <citation type="journal article" date="2019" name="Database">
        <title>The radish genome database (RadishGD): an integrated information resource for radish genomics.</title>
        <authorList>
            <person name="Yu H.J."/>
            <person name="Baek S."/>
            <person name="Lee Y.J."/>
            <person name="Cho A."/>
            <person name="Mun J.H."/>
        </authorList>
    </citation>
    <scope>NUCLEOTIDE SEQUENCE [LARGE SCALE GENOMIC DNA]</scope>
    <source>
        <strain evidence="2">cv. WK10039</strain>
    </source>
</reference>
<dbReference type="InterPro" id="IPR013785">
    <property type="entry name" value="Aldolase_TIM"/>
</dbReference>